<keyword evidence="1" id="KW-0472">Membrane</keyword>
<evidence type="ECO:0000313" key="2">
    <source>
        <dbReference type="EMBL" id="AGQ18728.1"/>
    </source>
</evidence>
<keyword evidence="1" id="KW-1133">Transmembrane helix</keyword>
<protein>
    <submittedName>
        <fullName evidence="2">MedDCM-OCT-S24-C97-cds8</fullName>
    </submittedName>
</protein>
<sequence length="306" mass="35499">MKILKSIFVVVLIVNIVVGLLIYFLNINLFSILQIENYPLQIEEPRYKLNTSSSNLDSDLYNEIYFLYDSDCKKYGPFEFEETFQEIQNGLFAYCEKEILDENVVLINLHERREAGKPTIKSNITNLIYSFPGFEGDEETNTRIELAVYQLPAPLREILNSEIQVLNGCHPYGEALFNRCVYGVFDPVGYGADGNYGNEWKMTIWISDRGIESGRLKDILTHEAAHAYSYLVLRECVVSDGSSYRELSHERFGNDENLADVFVLYYGGKWTNYYKRDNISISDRKWMQNMIDYCEFYQEALTSLSS</sequence>
<evidence type="ECO:0000256" key="1">
    <source>
        <dbReference type="SAM" id="Phobius"/>
    </source>
</evidence>
<name>S5DMQ6_9ACTN</name>
<proteinExistence type="predicted"/>
<accession>S5DMQ6</accession>
<organism evidence="2">
    <name type="scientific">Candidatus Actinomarina minuta</name>
    <dbReference type="NCBI Taxonomy" id="1389454"/>
    <lineage>
        <taxon>Bacteria</taxon>
        <taxon>Bacillati</taxon>
        <taxon>Actinomycetota</taxon>
        <taxon>Actinomycetes</taxon>
        <taxon>Candidatus Actinomarinidae</taxon>
        <taxon>Candidatus Actinomarinales</taxon>
        <taxon>Candidatus Actinomarineae</taxon>
        <taxon>Candidatus Actinomarinaceae</taxon>
        <taxon>Candidatus Actinomarina</taxon>
    </lineage>
</organism>
<dbReference type="AlphaFoldDB" id="S5DMQ6"/>
<feature type="transmembrane region" description="Helical" evidence="1">
    <location>
        <begin position="7"/>
        <end position="25"/>
    </location>
</feature>
<keyword evidence="1" id="KW-0812">Transmembrane</keyword>
<dbReference type="EMBL" id="KC811110">
    <property type="protein sequence ID" value="AGQ18728.1"/>
    <property type="molecule type" value="Genomic_DNA"/>
</dbReference>
<reference evidence="2" key="1">
    <citation type="journal article" date="2013" name="Sci. Rep.">
        <title>Metagenomics uncovers a new group of low GC and ultra-small marine Actinobacteria.</title>
        <authorList>
            <person name="Ghai R."/>
            <person name="Mizuno C.M."/>
            <person name="Picazo A."/>
            <person name="Camacho A."/>
            <person name="Rodriguez-Valera F."/>
        </authorList>
    </citation>
    <scope>NUCLEOTIDE SEQUENCE</scope>
</reference>